<dbReference type="InterPro" id="IPR001633">
    <property type="entry name" value="EAL_dom"/>
</dbReference>
<dbReference type="InterPro" id="IPR052155">
    <property type="entry name" value="Biofilm_reg_signaling"/>
</dbReference>
<proteinExistence type="predicted"/>
<name>A0A075NZK0_9ALTE</name>
<accession>A0A075NZK0</accession>
<reference evidence="3 4" key="1">
    <citation type="submission" date="2014-06" db="EMBL/GenBank/DDBJ databases">
        <title>Genomes of Alteromonas australica, a world apart.</title>
        <authorList>
            <person name="Gonzaga A."/>
            <person name="Lopez-Perez M."/>
            <person name="Rodriguez-Valera F."/>
        </authorList>
    </citation>
    <scope>NUCLEOTIDE SEQUENCE [LARGE SCALE GENOMIC DNA]</scope>
    <source>
        <strain evidence="3 4">H 17</strain>
    </source>
</reference>
<feature type="domain" description="GGDEF" evidence="2">
    <location>
        <begin position="309"/>
        <end position="444"/>
    </location>
</feature>
<dbReference type="AlphaFoldDB" id="A0A075NZK0"/>
<dbReference type="SUPFAM" id="SSF141868">
    <property type="entry name" value="EAL domain-like"/>
    <property type="match status" value="1"/>
</dbReference>
<dbReference type="Pfam" id="PF00563">
    <property type="entry name" value="EAL"/>
    <property type="match status" value="1"/>
</dbReference>
<dbReference type="GeneID" id="78256396"/>
<evidence type="ECO:0000259" key="2">
    <source>
        <dbReference type="PROSITE" id="PS50887"/>
    </source>
</evidence>
<dbReference type="InterPro" id="IPR035919">
    <property type="entry name" value="EAL_sf"/>
</dbReference>
<dbReference type="Gene3D" id="3.30.450.20">
    <property type="entry name" value="PAS domain"/>
    <property type="match status" value="1"/>
</dbReference>
<dbReference type="Gene3D" id="3.30.70.270">
    <property type="match status" value="1"/>
</dbReference>
<dbReference type="Pfam" id="PF00990">
    <property type="entry name" value="GGDEF"/>
    <property type="match status" value="1"/>
</dbReference>
<dbReference type="Proteomes" id="UP000056090">
    <property type="component" value="Chromosome"/>
</dbReference>
<dbReference type="PROSITE" id="PS50887">
    <property type="entry name" value="GGDEF"/>
    <property type="match status" value="1"/>
</dbReference>
<dbReference type="SMART" id="SM00052">
    <property type="entry name" value="EAL"/>
    <property type="match status" value="1"/>
</dbReference>
<evidence type="ECO:0000313" key="3">
    <source>
        <dbReference type="EMBL" id="AIG00070.1"/>
    </source>
</evidence>
<dbReference type="CDD" id="cd01949">
    <property type="entry name" value="GGDEF"/>
    <property type="match status" value="1"/>
</dbReference>
<dbReference type="SUPFAM" id="SSF55073">
    <property type="entry name" value="Nucleotide cyclase"/>
    <property type="match status" value="1"/>
</dbReference>
<gene>
    <name evidence="3" type="ORF">EP13_16035</name>
</gene>
<dbReference type="PROSITE" id="PS50883">
    <property type="entry name" value="EAL"/>
    <property type="match status" value="1"/>
</dbReference>
<feature type="domain" description="EAL" evidence="1">
    <location>
        <begin position="453"/>
        <end position="704"/>
    </location>
</feature>
<dbReference type="KEGG" id="aal:EP13_16035"/>
<evidence type="ECO:0000313" key="4">
    <source>
        <dbReference type="Proteomes" id="UP000056090"/>
    </source>
</evidence>
<dbReference type="InterPro" id="IPR029787">
    <property type="entry name" value="Nucleotide_cyclase"/>
</dbReference>
<dbReference type="SMART" id="SM00267">
    <property type="entry name" value="GGDEF"/>
    <property type="match status" value="1"/>
</dbReference>
<dbReference type="CDD" id="cd01948">
    <property type="entry name" value="EAL"/>
    <property type="match status" value="1"/>
</dbReference>
<evidence type="ECO:0000259" key="1">
    <source>
        <dbReference type="PROSITE" id="PS50883"/>
    </source>
</evidence>
<protein>
    <submittedName>
        <fullName evidence="3">Diguanylate cyclase</fullName>
    </submittedName>
</protein>
<sequence length="704" mass="79590">MDIHLLNALGITDCAIFKRCQSSQLTCLTPDVRWMRHIVTLTEENAFDISSSHSIFLDDFLVDADTIWQGESVFTLSSGFWTEDIEGETLRLEALAINNGAGKHYLVVKNVAEQFDEKQKTLQAARELLLSHHEIVGRHEYIRQRLDSELHKNAEYEALVPPIKQTIHHLDTGVVILNQHGETVLDNRSARQLLQCNTQHNTALRLTHLMDDVKVPDSFLPTLVEKRSAWQGELYWKYSDDYQVWLQVTIHPVIHNQTLTHWVYLLTDISHIHSKEESVLSASGMDSLTKIANRNYFNSYVRKLVREDVSFTQFLFDIREFKKINEKLGYHSGDEILRAFAGRLQSAVGNSGFIARIGSNEFAVVKRDDTFKGIPPRDYAKHIKSILVKTYTALQGAESNLGVNIGIANFPEHGDNAETLMQHADVALQIAKYQGKNVVLVYSAELHKQHQDMSEMEQQFREAIEKNHLSLHVQPIVDLKTGDIVKCEALARWKKADGSFVSPEVFIPLAERTDLIFPFGEWLIAEACSAIEKLKAASLDIRLAINISGRQVADLALLKQIQTALKNRYIDPNNLSIELTESVFIDSLDTVSILLNELRSMGITISIDDFGTGFCSLVYLKKLPIDELKIDRSFVSELENNTDDQAIIQAILGLADNLNINIIAEGIENAAQQNFLLAHNCAFGQGYLFERPQSVESFIDKINK</sequence>
<dbReference type="SUPFAM" id="SSF55785">
    <property type="entry name" value="PYP-like sensor domain (PAS domain)"/>
    <property type="match status" value="1"/>
</dbReference>
<dbReference type="PANTHER" id="PTHR44757">
    <property type="entry name" value="DIGUANYLATE CYCLASE DGCP"/>
    <property type="match status" value="1"/>
</dbReference>
<organism evidence="3 4">
    <name type="scientific">Alteromonas australica</name>
    <dbReference type="NCBI Taxonomy" id="589873"/>
    <lineage>
        <taxon>Bacteria</taxon>
        <taxon>Pseudomonadati</taxon>
        <taxon>Pseudomonadota</taxon>
        <taxon>Gammaproteobacteria</taxon>
        <taxon>Alteromonadales</taxon>
        <taxon>Alteromonadaceae</taxon>
        <taxon>Alteromonas/Salinimonas group</taxon>
        <taxon>Alteromonas</taxon>
    </lineage>
</organism>
<dbReference type="InterPro" id="IPR035965">
    <property type="entry name" value="PAS-like_dom_sf"/>
</dbReference>
<dbReference type="NCBIfam" id="TIGR00254">
    <property type="entry name" value="GGDEF"/>
    <property type="match status" value="1"/>
</dbReference>
<dbReference type="PANTHER" id="PTHR44757:SF2">
    <property type="entry name" value="BIOFILM ARCHITECTURE MAINTENANCE PROTEIN MBAA"/>
    <property type="match status" value="1"/>
</dbReference>
<keyword evidence="4" id="KW-1185">Reference proteome</keyword>
<dbReference type="RefSeq" id="WP_044058102.1">
    <property type="nucleotide sequence ID" value="NZ_CBCSKJ010000009.1"/>
</dbReference>
<dbReference type="eggNOG" id="COG5001">
    <property type="taxonomic scope" value="Bacteria"/>
</dbReference>
<dbReference type="EMBL" id="CP008849">
    <property type="protein sequence ID" value="AIG00070.1"/>
    <property type="molecule type" value="Genomic_DNA"/>
</dbReference>
<dbReference type="Gene3D" id="3.20.20.450">
    <property type="entry name" value="EAL domain"/>
    <property type="match status" value="1"/>
</dbReference>
<dbReference type="InterPro" id="IPR043128">
    <property type="entry name" value="Rev_trsase/Diguanyl_cyclase"/>
</dbReference>
<dbReference type="InterPro" id="IPR000160">
    <property type="entry name" value="GGDEF_dom"/>
</dbReference>